<feature type="region of interest" description="Disordered" evidence="6">
    <location>
        <begin position="483"/>
        <end position="580"/>
    </location>
</feature>
<dbReference type="Proteomes" id="UP000008783">
    <property type="component" value="Unassembled WGS sequence"/>
</dbReference>
<evidence type="ECO:0000256" key="2">
    <source>
        <dbReference type="ARBA" id="ARBA00023125"/>
    </source>
</evidence>
<dbReference type="AlphaFoldDB" id="E3L1V7"/>
<dbReference type="InterPro" id="IPR014001">
    <property type="entry name" value="Helicase_ATP-bd"/>
</dbReference>
<dbReference type="GO" id="GO:0000724">
    <property type="term" value="P:double-strand break repair via homologous recombination"/>
    <property type="evidence" value="ECO:0000318"/>
    <property type="project" value="GO_Central"/>
</dbReference>
<evidence type="ECO:0000256" key="3">
    <source>
        <dbReference type="ARBA" id="ARBA00023235"/>
    </source>
</evidence>
<feature type="domain" description="Helicase ATP-binding" evidence="7">
    <location>
        <begin position="117"/>
        <end position="315"/>
    </location>
</feature>
<gene>
    <name evidence="8" type="ORF">PGTG_16558</name>
</gene>
<dbReference type="PANTHER" id="PTHR13710">
    <property type="entry name" value="DNA HELICASE RECQ FAMILY MEMBER"/>
    <property type="match status" value="1"/>
</dbReference>
<comment type="catalytic activity">
    <reaction evidence="4">
        <text>Couples ATP hydrolysis with the unwinding of duplex DNA by translocating in the 3'-5' direction.</text>
        <dbReference type="EC" id="5.6.2.4"/>
    </reaction>
</comment>
<keyword evidence="3" id="KW-0413">Isomerase</keyword>
<dbReference type="GO" id="GO:0006260">
    <property type="term" value="P:DNA replication"/>
    <property type="evidence" value="ECO:0000318"/>
    <property type="project" value="GO_Central"/>
</dbReference>
<evidence type="ECO:0000256" key="1">
    <source>
        <dbReference type="ARBA" id="ARBA00005446"/>
    </source>
</evidence>
<accession>E3L1V7</accession>
<dbReference type="SUPFAM" id="SSF52540">
    <property type="entry name" value="P-loop containing nucleoside triphosphate hydrolases"/>
    <property type="match status" value="2"/>
</dbReference>
<dbReference type="OrthoDB" id="2503239at2759"/>
<dbReference type="GO" id="GO:0005524">
    <property type="term" value="F:ATP binding"/>
    <property type="evidence" value="ECO:0007669"/>
    <property type="project" value="InterPro"/>
</dbReference>
<dbReference type="InParanoid" id="E3L1V7"/>
<evidence type="ECO:0000313" key="9">
    <source>
        <dbReference type="Proteomes" id="UP000008783"/>
    </source>
</evidence>
<dbReference type="GO" id="GO:0009378">
    <property type="term" value="F:four-way junction helicase activity"/>
    <property type="evidence" value="ECO:0000318"/>
    <property type="project" value="GO_Central"/>
</dbReference>
<dbReference type="InterPro" id="IPR027417">
    <property type="entry name" value="P-loop_NTPase"/>
</dbReference>
<dbReference type="GeneID" id="10530429"/>
<dbReference type="EMBL" id="DS178334">
    <property type="protein sequence ID" value="EFP90532.2"/>
    <property type="molecule type" value="Genomic_DNA"/>
</dbReference>
<reference key="1">
    <citation type="submission" date="2007-01" db="EMBL/GenBank/DDBJ databases">
        <title>The Genome Sequence of Puccinia graminis f. sp. tritici Strain CRL 75-36-700-3.</title>
        <authorList>
            <consortium name="The Broad Institute Genome Sequencing Platform"/>
            <person name="Birren B."/>
            <person name="Lander E."/>
            <person name="Galagan J."/>
            <person name="Nusbaum C."/>
            <person name="Devon K."/>
            <person name="Cuomo C."/>
            <person name="Jaffe D."/>
            <person name="Butler J."/>
            <person name="Alvarez P."/>
            <person name="Gnerre S."/>
            <person name="Grabherr M."/>
            <person name="Mauceli E."/>
            <person name="Brockman W."/>
            <person name="Young S."/>
            <person name="LaButti K."/>
            <person name="Sykes S."/>
            <person name="DeCaprio D."/>
            <person name="Crawford M."/>
            <person name="Koehrsen M."/>
            <person name="Engels R."/>
            <person name="Montgomery P."/>
            <person name="Pearson M."/>
            <person name="Howarth C."/>
            <person name="Larson L."/>
            <person name="White J."/>
            <person name="Zeng Q."/>
            <person name="Kodira C."/>
            <person name="Yandava C."/>
            <person name="Alvarado L."/>
            <person name="O'Leary S."/>
            <person name="Szabo L."/>
            <person name="Dean R."/>
            <person name="Schein J."/>
        </authorList>
    </citation>
    <scope>NUCLEOTIDE SEQUENCE</scope>
    <source>
        <strain>CRL 75-36-700-3</strain>
    </source>
</reference>
<dbReference type="EC" id="5.6.2.4" evidence="5"/>
<dbReference type="GO" id="GO:0005694">
    <property type="term" value="C:chromosome"/>
    <property type="evidence" value="ECO:0000318"/>
    <property type="project" value="GO_Central"/>
</dbReference>
<dbReference type="GO" id="GO:0043138">
    <property type="term" value="F:3'-5' DNA helicase activity"/>
    <property type="evidence" value="ECO:0000318"/>
    <property type="project" value="GO_Central"/>
</dbReference>
<dbReference type="Pfam" id="PF00270">
    <property type="entry name" value="DEAD"/>
    <property type="match status" value="1"/>
</dbReference>
<keyword evidence="9" id="KW-1185">Reference proteome</keyword>
<feature type="compositionally biased region" description="Basic and acidic residues" evidence="6">
    <location>
        <begin position="546"/>
        <end position="556"/>
    </location>
</feature>
<protein>
    <recommendedName>
        <fullName evidence="5">DNA 3'-5' helicase</fullName>
        <ecNumber evidence="5">5.6.2.4</ecNumber>
    </recommendedName>
</protein>
<evidence type="ECO:0000256" key="5">
    <source>
        <dbReference type="ARBA" id="ARBA00034808"/>
    </source>
</evidence>
<proteinExistence type="inferred from homology"/>
<reference evidence="9" key="2">
    <citation type="journal article" date="2011" name="Proc. Natl. Acad. Sci. U.S.A.">
        <title>Obligate biotrophy features unraveled by the genomic analysis of rust fungi.</title>
        <authorList>
            <person name="Duplessis S."/>
            <person name="Cuomo C.A."/>
            <person name="Lin Y.-C."/>
            <person name="Aerts A."/>
            <person name="Tisserant E."/>
            <person name="Veneault-Fourrey C."/>
            <person name="Joly D.L."/>
            <person name="Hacquard S."/>
            <person name="Amselem J."/>
            <person name="Cantarel B.L."/>
            <person name="Chiu R."/>
            <person name="Coutinho P.M."/>
            <person name="Feau N."/>
            <person name="Field M."/>
            <person name="Frey P."/>
            <person name="Gelhaye E."/>
            <person name="Goldberg J."/>
            <person name="Grabherr M.G."/>
            <person name="Kodira C.D."/>
            <person name="Kohler A."/>
            <person name="Kuees U."/>
            <person name="Lindquist E.A."/>
            <person name="Lucas S.M."/>
            <person name="Mago R."/>
            <person name="Mauceli E."/>
            <person name="Morin E."/>
            <person name="Murat C."/>
            <person name="Pangilinan J.L."/>
            <person name="Park R."/>
            <person name="Pearson M."/>
            <person name="Quesneville H."/>
            <person name="Rouhier N."/>
            <person name="Sakthikumar S."/>
            <person name="Salamov A.A."/>
            <person name="Schmutz J."/>
            <person name="Selles B."/>
            <person name="Shapiro H."/>
            <person name="Tanguay P."/>
            <person name="Tuskan G.A."/>
            <person name="Henrissat B."/>
            <person name="Van de Peer Y."/>
            <person name="Rouze P."/>
            <person name="Ellis J.G."/>
            <person name="Dodds P.N."/>
            <person name="Schein J.E."/>
            <person name="Zhong S."/>
            <person name="Hamelin R.C."/>
            <person name="Grigoriev I.V."/>
            <person name="Szabo L.J."/>
            <person name="Martin F."/>
        </authorList>
    </citation>
    <scope>NUCLEOTIDE SEQUENCE [LARGE SCALE GENOMIC DNA]</scope>
    <source>
        <strain evidence="9">CRL 75-36-700-3 / race SCCL</strain>
    </source>
</reference>
<comment type="similarity">
    <text evidence="1">Belongs to the helicase family. RecQ subfamily.</text>
</comment>
<dbReference type="PANTHER" id="PTHR13710:SF105">
    <property type="entry name" value="ATP-DEPENDENT DNA HELICASE Q1"/>
    <property type="match status" value="1"/>
</dbReference>
<name>E3L1V7_PUCGT</name>
<dbReference type="GO" id="GO:0003677">
    <property type="term" value="F:DNA binding"/>
    <property type="evidence" value="ECO:0007669"/>
    <property type="project" value="UniProtKB-KW"/>
</dbReference>
<dbReference type="InterPro" id="IPR011545">
    <property type="entry name" value="DEAD/DEAH_box_helicase_dom"/>
</dbReference>
<dbReference type="VEuPathDB" id="FungiDB:PGTG_16558"/>
<evidence type="ECO:0000313" key="8">
    <source>
        <dbReference type="EMBL" id="EFP90532.2"/>
    </source>
</evidence>
<dbReference type="KEGG" id="pgr:PGTG_16558"/>
<dbReference type="Gene3D" id="3.40.50.300">
    <property type="entry name" value="P-loop containing nucleotide triphosphate hydrolases"/>
    <property type="match status" value="1"/>
</dbReference>
<feature type="region of interest" description="Disordered" evidence="6">
    <location>
        <begin position="1"/>
        <end position="43"/>
    </location>
</feature>
<dbReference type="SMART" id="SM00487">
    <property type="entry name" value="DEXDc"/>
    <property type="match status" value="1"/>
</dbReference>
<evidence type="ECO:0000259" key="7">
    <source>
        <dbReference type="PROSITE" id="PS51192"/>
    </source>
</evidence>
<keyword evidence="2" id="KW-0238">DNA-binding</keyword>
<dbReference type="STRING" id="418459.E3L1V7"/>
<dbReference type="GO" id="GO:0005737">
    <property type="term" value="C:cytoplasm"/>
    <property type="evidence" value="ECO:0000318"/>
    <property type="project" value="GO_Central"/>
</dbReference>
<dbReference type="HOGENOM" id="CLU_011478_0_1_1"/>
<dbReference type="RefSeq" id="XP_003334951.2">
    <property type="nucleotide sequence ID" value="XM_003334903.2"/>
</dbReference>
<evidence type="ECO:0000256" key="6">
    <source>
        <dbReference type="SAM" id="MobiDB-lite"/>
    </source>
</evidence>
<dbReference type="PROSITE" id="PS51192">
    <property type="entry name" value="HELICASE_ATP_BIND_1"/>
    <property type="match status" value="1"/>
</dbReference>
<organism evidence="8 9">
    <name type="scientific">Puccinia graminis f. sp. tritici (strain CRL 75-36-700-3 / race SCCL)</name>
    <name type="common">Black stem rust fungus</name>
    <dbReference type="NCBI Taxonomy" id="418459"/>
    <lineage>
        <taxon>Eukaryota</taxon>
        <taxon>Fungi</taxon>
        <taxon>Dikarya</taxon>
        <taxon>Basidiomycota</taxon>
        <taxon>Pucciniomycotina</taxon>
        <taxon>Pucciniomycetes</taxon>
        <taxon>Pucciniales</taxon>
        <taxon>Pucciniaceae</taxon>
        <taxon>Puccinia</taxon>
    </lineage>
</organism>
<sequence>MNRSETEHSTPIADDSSHEEDSDSGQSIAASNPIEDDSDYGERITESEVIDEIAALNCGESLPDELASLKLQATSKKRVTLRQDILELNHHELKEHIRVESRNLYGDEAKDEQLKAVAALVHDRHTFVLAGTGFGKTRITEMYHNLFQPYQKSIVLVLNPLDSLGDNQVEEKRKVGVNNRHIKAVNLTSKVLNAKTARKIISGKFEFVYLSPEAFLNSEIFRDVYFNPKFQSRLSLIVVDEAHMVYVWGLVANGQSKGLTSHLKHGERGVFRPGYGELAARLMATNGTPLLMMSATCRPIAINSILESFKLTRQMVTFVEAELTRPEIRMLRINMQKSLVSSEDLADLYSTQEQTPDNEIIPTLIYSTTRNLTGQVLDVIHNAREANQKDDPFSTFARRYHSITGDMVSDSRDSETRSRVSSSMALSFDMSDARTCWRDGRKGVAIMFVEPHRQNGKNSVSDFTNVELQNDDDRMDAVVTGARLGQSFGRGKSSFPRRGKAGKNRPNAKGSEKLTAGNPGTGDHGRLRNGGSGYTAEGLRGAGSTEGRKRGLERTRGGSGGGRPAYKRPEEYLDQQALEG</sequence>
<evidence type="ECO:0000256" key="4">
    <source>
        <dbReference type="ARBA" id="ARBA00034617"/>
    </source>
</evidence>